<sequence>MTINIKYFGLIAEVTQHEEETMNVSGRFISDLLEALYSKYPDLKNKDFQVAQNQELVSENTELSGQELALLPPFSGG</sequence>
<dbReference type="InterPro" id="IPR044672">
    <property type="entry name" value="MOCS2A"/>
</dbReference>
<dbReference type="AlphaFoldDB" id="A0A2N3HN16"/>
<evidence type="ECO:0000256" key="3">
    <source>
        <dbReference type="ARBA" id="ARBA00024247"/>
    </source>
</evidence>
<dbReference type="PANTHER" id="PTHR33359:SF1">
    <property type="entry name" value="MOLYBDOPTERIN SYNTHASE SULFUR CARRIER SUBUNIT"/>
    <property type="match status" value="1"/>
</dbReference>
<comment type="similarity">
    <text evidence="2">Belongs to the MoaD family.</text>
</comment>
<dbReference type="GO" id="GO:0000166">
    <property type="term" value="F:nucleotide binding"/>
    <property type="evidence" value="ECO:0007669"/>
    <property type="project" value="UniProtKB-KW"/>
</dbReference>
<dbReference type="GO" id="GO:1990133">
    <property type="term" value="C:molybdopterin adenylyltransferase complex"/>
    <property type="evidence" value="ECO:0007669"/>
    <property type="project" value="TreeGrafter"/>
</dbReference>
<dbReference type="Gene3D" id="3.10.20.30">
    <property type="match status" value="1"/>
</dbReference>
<evidence type="ECO:0000256" key="2">
    <source>
        <dbReference type="ARBA" id="ARBA00024200"/>
    </source>
</evidence>
<dbReference type="Proteomes" id="UP000233435">
    <property type="component" value="Unassembled WGS sequence"/>
</dbReference>
<dbReference type="InterPro" id="IPR012675">
    <property type="entry name" value="Beta-grasp_dom_sf"/>
</dbReference>
<evidence type="ECO:0000256" key="1">
    <source>
        <dbReference type="ARBA" id="ARBA00022741"/>
    </source>
</evidence>
<dbReference type="OrthoDB" id="1191081at2"/>
<dbReference type="CDD" id="cd00754">
    <property type="entry name" value="Ubl_MoaD"/>
    <property type="match status" value="1"/>
</dbReference>
<evidence type="ECO:0000313" key="4">
    <source>
        <dbReference type="EMBL" id="PKQ46264.1"/>
    </source>
</evidence>
<dbReference type="SUPFAM" id="SSF54285">
    <property type="entry name" value="MoaD/ThiS"/>
    <property type="match status" value="1"/>
</dbReference>
<name>A0A2N3HN16_9FLAO</name>
<evidence type="ECO:0000313" key="5">
    <source>
        <dbReference type="Proteomes" id="UP000233435"/>
    </source>
</evidence>
<reference evidence="4 5" key="1">
    <citation type="submission" date="2017-12" db="EMBL/GenBank/DDBJ databases">
        <title>Confluentibacter flavum sp. nov., isolated from the saline lake.</title>
        <authorList>
            <person name="Yu L."/>
        </authorList>
    </citation>
    <scope>NUCLEOTIDE SEQUENCE [LARGE SCALE GENOMIC DNA]</scope>
    <source>
        <strain evidence="4 5">3B</strain>
    </source>
</reference>
<dbReference type="PANTHER" id="PTHR33359">
    <property type="entry name" value="MOLYBDOPTERIN SYNTHASE SULFUR CARRIER SUBUNIT"/>
    <property type="match status" value="1"/>
</dbReference>
<gene>
    <name evidence="4" type="ORF">CSW08_03630</name>
</gene>
<comment type="caution">
    <text evidence="4">The sequence shown here is derived from an EMBL/GenBank/DDBJ whole genome shotgun (WGS) entry which is preliminary data.</text>
</comment>
<dbReference type="RefSeq" id="WP_106658541.1">
    <property type="nucleotide sequence ID" value="NZ_PJEO01000014.1"/>
</dbReference>
<proteinExistence type="inferred from homology"/>
<dbReference type="InterPro" id="IPR003749">
    <property type="entry name" value="ThiS/MoaD-like"/>
</dbReference>
<keyword evidence="5" id="KW-1185">Reference proteome</keyword>
<dbReference type="GO" id="GO:0006777">
    <property type="term" value="P:Mo-molybdopterin cofactor biosynthetic process"/>
    <property type="evidence" value="ECO:0007669"/>
    <property type="project" value="InterPro"/>
</dbReference>
<dbReference type="EMBL" id="PJEO01000014">
    <property type="protein sequence ID" value="PKQ46264.1"/>
    <property type="molecule type" value="Genomic_DNA"/>
</dbReference>
<organism evidence="4 5">
    <name type="scientific">Confluentibacter flavum</name>
    <dbReference type="NCBI Taxonomy" id="1909700"/>
    <lineage>
        <taxon>Bacteria</taxon>
        <taxon>Pseudomonadati</taxon>
        <taxon>Bacteroidota</taxon>
        <taxon>Flavobacteriia</taxon>
        <taxon>Flavobacteriales</taxon>
        <taxon>Flavobacteriaceae</taxon>
        <taxon>Confluentibacter</taxon>
    </lineage>
</organism>
<dbReference type="InterPro" id="IPR016155">
    <property type="entry name" value="Mopterin_synth/thiamin_S_b"/>
</dbReference>
<protein>
    <recommendedName>
        <fullName evidence="3">Molybdopterin synthase sulfur carrier subunit</fullName>
    </recommendedName>
</protein>
<dbReference type="Pfam" id="PF02597">
    <property type="entry name" value="ThiS"/>
    <property type="match status" value="1"/>
</dbReference>
<keyword evidence="1" id="KW-0547">Nucleotide-binding</keyword>
<accession>A0A2N3HN16</accession>